<dbReference type="PANTHER" id="PTHR46606">
    <property type="entry name" value="SHOOTIN-1"/>
    <property type="match status" value="1"/>
</dbReference>
<feature type="non-terminal residue" evidence="3">
    <location>
        <position position="502"/>
    </location>
</feature>
<dbReference type="PANTHER" id="PTHR46606:SF1">
    <property type="entry name" value="SHOOTIN-1"/>
    <property type="match status" value="1"/>
</dbReference>
<organism evidence="3">
    <name type="scientific">Tetraodon nigroviridis</name>
    <name type="common">Spotted green pufferfish</name>
    <name type="synonym">Chelonodon nigroviridis</name>
    <dbReference type="NCBI Taxonomy" id="99883"/>
    <lineage>
        <taxon>Eukaryota</taxon>
        <taxon>Metazoa</taxon>
        <taxon>Chordata</taxon>
        <taxon>Craniata</taxon>
        <taxon>Vertebrata</taxon>
        <taxon>Euteleostomi</taxon>
        <taxon>Actinopterygii</taxon>
        <taxon>Neopterygii</taxon>
        <taxon>Teleostei</taxon>
        <taxon>Neoteleostei</taxon>
        <taxon>Acanthomorphata</taxon>
        <taxon>Eupercaria</taxon>
        <taxon>Tetraodontiformes</taxon>
        <taxon>Tetradontoidea</taxon>
        <taxon>Tetraodontidae</taxon>
        <taxon>Tetraodon</taxon>
    </lineage>
</organism>
<dbReference type="InterPro" id="IPR024849">
    <property type="entry name" value="Shootin-1"/>
</dbReference>
<reference evidence="3" key="2">
    <citation type="submission" date="2004-02" db="EMBL/GenBank/DDBJ databases">
        <authorList>
            <consortium name="Genoscope"/>
            <consortium name="Whitehead Institute Centre for Genome Research"/>
        </authorList>
    </citation>
    <scope>NUCLEOTIDE SEQUENCE</scope>
</reference>
<dbReference type="GO" id="GO:0044295">
    <property type="term" value="C:axonal growth cone"/>
    <property type="evidence" value="ECO:0007669"/>
    <property type="project" value="TreeGrafter"/>
</dbReference>
<reference evidence="3" key="1">
    <citation type="journal article" date="2004" name="Nature">
        <title>Genome duplication in the teleost fish Tetraodon nigroviridis reveals the early vertebrate proto-karyotype.</title>
        <authorList>
            <person name="Jaillon O."/>
            <person name="Aury J.-M."/>
            <person name="Brunet F."/>
            <person name="Petit J.-L."/>
            <person name="Stange-Thomann N."/>
            <person name="Mauceli E."/>
            <person name="Bouneau L."/>
            <person name="Fischer C."/>
            <person name="Ozouf-Costaz C."/>
            <person name="Bernot A."/>
            <person name="Nicaud S."/>
            <person name="Jaffe D."/>
            <person name="Fisher S."/>
            <person name="Lutfalla G."/>
            <person name="Dossat C."/>
            <person name="Segurens B."/>
            <person name="Dasilva C."/>
            <person name="Salanoubat M."/>
            <person name="Levy M."/>
            <person name="Boudet N."/>
            <person name="Castellano S."/>
            <person name="Anthouard V."/>
            <person name="Jubin C."/>
            <person name="Castelli V."/>
            <person name="Katinka M."/>
            <person name="Vacherie B."/>
            <person name="Biemont C."/>
            <person name="Skalli Z."/>
            <person name="Cattolico L."/>
            <person name="Poulain J."/>
            <person name="De Berardinis V."/>
            <person name="Cruaud C."/>
            <person name="Duprat S."/>
            <person name="Brottier P."/>
            <person name="Coutanceau J.-P."/>
            <person name="Gouzy J."/>
            <person name="Parra G."/>
            <person name="Lardier G."/>
            <person name="Chapple C."/>
            <person name="McKernan K.J."/>
            <person name="McEwan P."/>
            <person name="Bosak S."/>
            <person name="Kellis M."/>
            <person name="Volff J.-N."/>
            <person name="Guigo R."/>
            <person name="Zody M.C."/>
            <person name="Mesirov J."/>
            <person name="Lindblad-Toh K."/>
            <person name="Birren B."/>
            <person name="Nusbaum C."/>
            <person name="Kahn D."/>
            <person name="Robinson-Rechavi M."/>
            <person name="Laudet V."/>
            <person name="Schachter V."/>
            <person name="Quetier F."/>
            <person name="Saurin W."/>
            <person name="Scarpelli C."/>
            <person name="Wincker P."/>
            <person name="Lander E.S."/>
            <person name="Weissenbach J."/>
            <person name="Roest Crollius H."/>
        </authorList>
    </citation>
    <scope>NUCLEOTIDE SEQUENCE [LARGE SCALE GENOMIC DNA]</scope>
</reference>
<gene>
    <name evidence="3" type="ORF">GSTENG00024276001</name>
</gene>
<feature type="compositionally biased region" description="Basic and acidic residues" evidence="2">
    <location>
        <begin position="476"/>
        <end position="485"/>
    </location>
</feature>
<feature type="region of interest" description="Disordered" evidence="2">
    <location>
        <begin position="364"/>
        <end position="502"/>
    </location>
</feature>
<feature type="coiled-coil region" evidence="1">
    <location>
        <begin position="140"/>
        <end position="174"/>
    </location>
</feature>
<dbReference type="AlphaFoldDB" id="Q4S499"/>
<dbReference type="KEGG" id="tng:GSTEN00024276G001"/>
<evidence type="ECO:0000256" key="1">
    <source>
        <dbReference type="SAM" id="Coils"/>
    </source>
</evidence>
<name>Q4S499_TETNG</name>
<sequence>RLTEERDEAERQLKHIRRGPTMTVLGGSTFIALRRQSLRSSRLWCCNRGRGRHISRPPRPMSQMVIEEVSVLQTQLEIEKSCRENAEALATKLNRENRKLKYLSLSSRPCLDELLPSISDCIALDAEADADMADGSPDNFAQYQHQVKELRDTINTLLEEKKNFVCQIQDQQRQTEELRSRVSSGIRGPQQCLLPLISKVSTMAAQEYDGMKEQLDLEQSLRVKAETFAHEMLVKQKEANRQSTILLQNAEPSVQLLKALEDVSSISRTLEEERLQHQQKETRTLISSAHGLGCATSRSSSSASSSTPASASPASPASSLQMQPAQPPPKCEEKHQESAMEELRGILACHVTDVRDARASSGVFSFEDGSRRPWLKPDCVQETVKRSPSRGSQESCPSPPGKKDSELEVILRRRRNKAGEAGSGDEGRMSQVPSSDSLNERRTSSEWSKDPASPTAPNIPSRPPGGPEAQRPGPSEVRRSSKEAGAEEESAESPTSNGCVAR</sequence>
<dbReference type="OrthoDB" id="6111338at2759"/>
<evidence type="ECO:0000256" key="2">
    <source>
        <dbReference type="SAM" id="MobiDB-lite"/>
    </source>
</evidence>
<dbReference type="GO" id="GO:0005737">
    <property type="term" value="C:cytoplasm"/>
    <property type="evidence" value="ECO:0007669"/>
    <property type="project" value="TreeGrafter"/>
</dbReference>
<comment type="caution">
    <text evidence="3">The sequence shown here is derived from an EMBL/GenBank/DDBJ whole genome shotgun (WGS) entry which is preliminary data.</text>
</comment>
<accession>Q4S499</accession>
<proteinExistence type="predicted"/>
<feature type="region of interest" description="Disordered" evidence="2">
    <location>
        <begin position="274"/>
        <end position="339"/>
    </location>
</feature>
<feature type="compositionally biased region" description="Basic and acidic residues" evidence="2">
    <location>
        <begin position="438"/>
        <end position="449"/>
    </location>
</feature>
<evidence type="ECO:0000313" key="3">
    <source>
        <dbReference type="EMBL" id="CAG04533.1"/>
    </source>
</evidence>
<feature type="compositionally biased region" description="Basic and acidic residues" evidence="2">
    <location>
        <begin position="401"/>
        <end position="411"/>
    </location>
</feature>
<protein>
    <submittedName>
        <fullName evidence="3">(spotted green pufferfish) hypothetical protein</fullName>
    </submittedName>
</protein>
<feature type="compositionally biased region" description="Basic and acidic residues" evidence="2">
    <location>
        <begin position="330"/>
        <end position="339"/>
    </location>
</feature>
<dbReference type="GO" id="GO:0048812">
    <property type="term" value="P:neuron projection morphogenesis"/>
    <property type="evidence" value="ECO:0007669"/>
    <property type="project" value="TreeGrafter"/>
</dbReference>
<keyword evidence="1" id="KW-0175">Coiled coil</keyword>
<feature type="compositionally biased region" description="Basic and acidic residues" evidence="2">
    <location>
        <begin position="274"/>
        <end position="283"/>
    </location>
</feature>
<dbReference type="GO" id="GO:2001224">
    <property type="term" value="P:positive regulation of neuron migration"/>
    <property type="evidence" value="ECO:0007669"/>
    <property type="project" value="TreeGrafter"/>
</dbReference>
<feature type="compositionally biased region" description="Low complexity" evidence="2">
    <location>
        <begin position="295"/>
        <end position="324"/>
    </location>
</feature>
<dbReference type="GO" id="GO:0031252">
    <property type="term" value="C:cell leading edge"/>
    <property type="evidence" value="ECO:0007669"/>
    <property type="project" value="TreeGrafter"/>
</dbReference>
<dbReference type="EMBL" id="CAAE01014742">
    <property type="protein sequence ID" value="CAG04533.1"/>
    <property type="molecule type" value="Genomic_DNA"/>
</dbReference>